<evidence type="ECO:0000313" key="9">
    <source>
        <dbReference type="Proteomes" id="UP000320580"/>
    </source>
</evidence>
<comment type="subcellular location">
    <subcellularLocation>
        <location evidence="1">Membrane</location>
        <topology evidence="1">Multi-pass membrane protein</topology>
    </subcellularLocation>
</comment>
<feature type="transmembrane region" description="Helical" evidence="6">
    <location>
        <begin position="61"/>
        <end position="80"/>
    </location>
</feature>
<feature type="transmembrane region" description="Helical" evidence="6">
    <location>
        <begin position="263"/>
        <end position="282"/>
    </location>
</feature>
<evidence type="ECO:0000256" key="1">
    <source>
        <dbReference type="ARBA" id="ARBA00004141"/>
    </source>
</evidence>
<evidence type="ECO:0000256" key="6">
    <source>
        <dbReference type="SAM" id="Phobius"/>
    </source>
</evidence>
<keyword evidence="9" id="KW-1185">Reference proteome</keyword>
<evidence type="ECO:0000256" key="4">
    <source>
        <dbReference type="ARBA" id="ARBA00023136"/>
    </source>
</evidence>
<keyword evidence="3 6" id="KW-1133">Transmembrane helix</keyword>
<feature type="region of interest" description="Disordered" evidence="5">
    <location>
        <begin position="232"/>
        <end position="252"/>
    </location>
</feature>
<dbReference type="Proteomes" id="UP000320580">
    <property type="component" value="Chromosome"/>
</dbReference>
<dbReference type="EMBL" id="CP042266">
    <property type="protein sequence ID" value="QDY75467.1"/>
    <property type="molecule type" value="Genomic_DNA"/>
</dbReference>
<evidence type="ECO:0000256" key="3">
    <source>
        <dbReference type="ARBA" id="ARBA00022989"/>
    </source>
</evidence>
<evidence type="ECO:0000256" key="2">
    <source>
        <dbReference type="ARBA" id="ARBA00022692"/>
    </source>
</evidence>
<feature type="transmembrane region" description="Helical" evidence="6">
    <location>
        <begin position="171"/>
        <end position="190"/>
    </location>
</feature>
<protein>
    <submittedName>
        <fullName evidence="8">O-antigen polymerase</fullName>
    </submittedName>
</protein>
<dbReference type="GO" id="GO:0016020">
    <property type="term" value="C:membrane"/>
    <property type="evidence" value="ECO:0007669"/>
    <property type="project" value="UniProtKB-SubCell"/>
</dbReference>
<feature type="transmembrane region" description="Helical" evidence="6">
    <location>
        <begin position="132"/>
        <end position="165"/>
    </location>
</feature>
<feature type="transmembrane region" description="Helical" evidence="6">
    <location>
        <begin position="37"/>
        <end position="54"/>
    </location>
</feature>
<dbReference type="InterPro" id="IPR007016">
    <property type="entry name" value="O-antigen_ligase-rel_domated"/>
</dbReference>
<reference evidence="8 9" key="1">
    <citation type="submission" date="2019-07" db="EMBL/GenBank/DDBJ databases">
        <authorList>
            <person name="Zhu P."/>
        </authorList>
    </citation>
    <scope>NUCLEOTIDE SEQUENCE [LARGE SCALE GENOMIC DNA]</scope>
    <source>
        <strain evidence="8 9">SSL-25</strain>
    </source>
</reference>
<dbReference type="OrthoDB" id="4350326at2"/>
<dbReference type="KEGG" id="sqz:FQU76_01900"/>
<evidence type="ECO:0000256" key="5">
    <source>
        <dbReference type="SAM" id="MobiDB-lite"/>
    </source>
</evidence>
<feature type="compositionally biased region" description="Polar residues" evidence="5">
    <location>
        <begin position="236"/>
        <end position="246"/>
    </location>
</feature>
<keyword evidence="4 6" id="KW-0472">Membrane</keyword>
<feature type="transmembrane region" description="Helical" evidence="6">
    <location>
        <begin position="100"/>
        <end position="120"/>
    </location>
</feature>
<organism evidence="8 9">
    <name type="scientific">Streptomyces qinzhouensis</name>
    <dbReference type="NCBI Taxonomy" id="2599401"/>
    <lineage>
        <taxon>Bacteria</taxon>
        <taxon>Bacillati</taxon>
        <taxon>Actinomycetota</taxon>
        <taxon>Actinomycetes</taxon>
        <taxon>Kitasatosporales</taxon>
        <taxon>Streptomycetaceae</taxon>
        <taxon>Streptomyces</taxon>
    </lineage>
</organism>
<feature type="transmembrane region" description="Helical" evidence="6">
    <location>
        <begin position="12"/>
        <end position="31"/>
    </location>
</feature>
<keyword evidence="2 6" id="KW-0812">Transmembrane</keyword>
<proteinExistence type="predicted"/>
<dbReference type="InterPro" id="IPR051533">
    <property type="entry name" value="WaaL-like"/>
</dbReference>
<dbReference type="AlphaFoldDB" id="A0A5B8J2M8"/>
<dbReference type="RefSeq" id="WP_146478779.1">
    <property type="nucleotide sequence ID" value="NZ_CP042266.1"/>
</dbReference>
<feature type="transmembrane region" description="Helical" evidence="6">
    <location>
        <begin position="288"/>
        <end position="307"/>
    </location>
</feature>
<accession>A0A5B8J2M8</accession>
<dbReference type="PANTHER" id="PTHR37422:SF13">
    <property type="entry name" value="LIPOPOLYSACCHARIDE BIOSYNTHESIS PROTEIN PA4999-RELATED"/>
    <property type="match status" value="1"/>
</dbReference>
<evidence type="ECO:0000313" key="8">
    <source>
        <dbReference type="EMBL" id="QDY75467.1"/>
    </source>
</evidence>
<feature type="domain" description="O-antigen ligase-related" evidence="7">
    <location>
        <begin position="133"/>
        <end position="270"/>
    </location>
</feature>
<name>A0A5B8J2M8_9ACTN</name>
<gene>
    <name evidence="8" type="ORF">FQU76_01900</name>
</gene>
<dbReference type="PANTHER" id="PTHR37422">
    <property type="entry name" value="TEICHURONIC ACID BIOSYNTHESIS PROTEIN TUAE"/>
    <property type="match status" value="1"/>
</dbReference>
<evidence type="ECO:0000259" key="7">
    <source>
        <dbReference type="Pfam" id="PF04932"/>
    </source>
</evidence>
<dbReference type="Pfam" id="PF04932">
    <property type="entry name" value="Wzy_C"/>
    <property type="match status" value="1"/>
</dbReference>
<sequence length="352" mass="33556">MRAAQGERAGAADGVGAVVLGAAVGWALISAAGRESGPEGVLLAVVAVAAGYVCGRISGALVPVATATVTSLAVLALAVASPEGVPGVNAQSPVEPGDTGAAAALLAVSAGAACCAAAAARRPGARAALRALALAVVGTAVVLGSAAGATASAAVVLCAAAVTAARRRTAALVGFALVAAVVAGVAWAMAQDALPAGPADSLRGLLTDNRVALWRDAVALVEAEPVRGVGPDRFENLSTTAQQTPGSDGKPHSALFQQAAEQGVVGAALLAAAFGWLLYGLWRSPRPTPVVLGAAAALTALAVLAVLGNALSFAPVTAGAGLLAGLATARVVPPGAGDRAGTGAGAPGAVTR</sequence>